<organism evidence="1 2">
    <name type="scientific">Penicillium thymicola</name>
    <dbReference type="NCBI Taxonomy" id="293382"/>
    <lineage>
        <taxon>Eukaryota</taxon>
        <taxon>Fungi</taxon>
        <taxon>Dikarya</taxon>
        <taxon>Ascomycota</taxon>
        <taxon>Pezizomycotina</taxon>
        <taxon>Eurotiomycetes</taxon>
        <taxon>Eurotiomycetidae</taxon>
        <taxon>Eurotiales</taxon>
        <taxon>Aspergillaceae</taxon>
        <taxon>Penicillium</taxon>
    </lineage>
</organism>
<name>A0AAI9X9X3_PENTH</name>
<sequence>MPTEVHDSCQSWWRLSEINLRRIGNLTDNEQAQLDVRVGTTLPLFGGPYRSSRKEPDLFVRSIYDRLPSFVIETGWSESWRALIDDMNLLLVGGNGDIRAVAIVKWKLNRRTRVVSGFVELYVRDRQGMPVWRQSEDIFPAPTGTTTPQRLELSRQEAFGRSLLPDPARAQPPNDMVYLEIEYFRTVASRALHLRWILTNCSLTLSIILSTRLNCAWWSIDQSINQSKFN</sequence>
<evidence type="ECO:0000313" key="1">
    <source>
        <dbReference type="EMBL" id="KAJ9488608.1"/>
    </source>
</evidence>
<keyword evidence="2" id="KW-1185">Reference proteome</keyword>
<evidence type="ECO:0000313" key="2">
    <source>
        <dbReference type="Proteomes" id="UP001227192"/>
    </source>
</evidence>
<dbReference type="Proteomes" id="UP001227192">
    <property type="component" value="Unassembled WGS sequence"/>
</dbReference>
<gene>
    <name evidence="1" type="ORF">VN97_g4700</name>
</gene>
<protein>
    <submittedName>
        <fullName evidence="1">Uncharacterized protein</fullName>
    </submittedName>
</protein>
<reference evidence="1" key="1">
    <citation type="submission" date="2015-06" db="EMBL/GenBank/DDBJ databases">
        <authorList>
            <person name="Nguyen H."/>
        </authorList>
    </citation>
    <scope>NUCLEOTIDE SEQUENCE</scope>
    <source>
        <strain evidence="1">DAOM 180753</strain>
    </source>
</reference>
<comment type="caution">
    <text evidence="1">The sequence shown here is derived from an EMBL/GenBank/DDBJ whole genome shotgun (WGS) entry which is preliminary data.</text>
</comment>
<accession>A0AAI9X9X3</accession>
<dbReference type="AlphaFoldDB" id="A0AAI9X9X3"/>
<proteinExistence type="predicted"/>
<reference evidence="1" key="2">
    <citation type="journal article" date="2016" name="Fungal Biol.">
        <title>Ochratoxin A production by Penicillium thymicola.</title>
        <authorList>
            <person name="Nguyen H.D.T."/>
            <person name="McMullin D.R."/>
            <person name="Ponomareva E."/>
            <person name="Riley R."/>
            <person name="Pomraning K.R."/>
            <person name="Baker S.E."/>
            <person name="Seifert K.A."/>
        </authorList>
    </citation>
    <scope>NUCLEOTIDE SEQUENCE</scope>
    <source>
        <strain evidence="1">DAOM 180753</strain>
    </source>
</reference>
<dbReference type="EMBL" id="LACB01000112">
    <property type="protein sequence ID" value="KAJ9488608.1"/>
    <property type="molecule type" value="Genomic_DNA"/>
</dbReference>